<dbReference type="EMBL" id="BOOJ01000020">
    <property type="protein sequence ID" value="GIH91476.1"/>
    <property type="molecule type" value="Genomic_DNA"/>
</dbReference>
<name>A0A8J3SF61_9ACTN</name>
<sequence>MEWPDTTGASPSTSVTGVSAAAIVPGTSAPVPTADTTTTCLSQPVTPLTVRLRSPDSDVRGQHAQ</sequence>
<reference evidence="1 2" key="1">
    <citation type="submission" date="2021-01" db="EMBL/GenBank/DDBJ databases">
        <title>Whole genome shotgun sequence of Planobispora siamensis NBRC 107568.</title>
        <authorList>
            <person name="Komaki H."/>
            <person name="Tamura T."/>
        </authorList>
    </citation>
    <scope>NUCLEOTIDE SEQUENCE [LARGE SCALE GENOMIC DNA]</scope>
    <source>
        <strain evidence="1 2">NBRC 107568</strain>
    </source>
</reference>
<accession>A0A8J3SF61</accession>
<protein>
    <submittedName>
        <fullName evidence="1">Uncharacterized protein</fullName>
    </submittedName>
</protein>
<keyword evidence="2" id="KW-1185">Reference proteome</keyword>
<evidence type="ECO:0000313" key="1">
    <source>
        <dbReference type="EMBL" id="GIH91476.1"/>
    </source>
</evidence>
<dbReference type="AlphaFoldDB" id="A0A8J3SF61"/>
<organism evidence="1 2">
    <name type="scientific">Planobispora siamensis</name>
    <dbReference type="NCBI Taxonomy" id="936338"/>
    <lineage>
        <taxon>Bacteria</taxon>
        <taxon>Bacillati</taxon>
        <taxon>Actinomycetota</taxon>
        <taxon>Actinomycetes</taxon>
        <taxon>Streptosporangiales</taxon>
        <taxon>Streptosporangiaceae</taxon>
        <taxon>Planobispora</taxon>
    </lineage>
</organism>
<proteinExistence type="predicted"/>
<dbReference type="Proteomes" id="UP000619788">
    <property type="component" value="Unassembled WGS sequence"/>
</dbReference>
<evidence type="ECO:0000313" key="2">
    <source>
        <dbReference type="Proteomes" id="UP000619788"/>
    </source>
</evidence>
<gene>
    <name evidence="1" type="ORF">Psi01_21060</name>
</gene>
<comment type="caution">
    <text evidence="1">The sequence shown here is derived from an EMBL/GenBank/DDBJ whole genome shotgun (WGS) entry which is preliminary data.</text>
</comment>